<dbReference type="EMBL" id="UZAL01011669">
    <property type="protein sequence ID" value="VDP05546.1"/>
    <property type="molecule type" value="Genomic_DNA"/>
</dbReference>
<reference evidence="1 2" key="1">
    <citation type="submission" date="2018-11" db="EMBL/GenBank/DDBJ databases">
        <authorList>
            <consortium name="Pathogen Informatics"/>
        </authorList>
    </citation>
    <scope>NUCLEOTIDE SEQUENCE [LARGE SCALE GENOMIC DNA]</scope>
    <source>
        <strain>Denwood</strain>
        <strain evidence="2">Zambia</strain>
    </source>
</reference>
<protein>
    <submittedName>
        <fullName evidence="1">Uncharacterized protein</fullName>
    </submittedName>
</protein>
<keyword evidence="2" id="KW-1185">Reference proteome</keyword>
<gene>
    <name evidence="1" type="ORF">SMTD_LOCUS4337</name>
</gene>
<name>A0A183NQF1_9TREM</name>
<sequence>MTVTPPTTKEIRMAIRQIRSGKAAGPDSIPPKALKSQIEATANMLHVLSMKIWQEEQVLTEGHVSKISKKGDLSKCENYKDITPLSVTRKGFHRVLLNCMKDSVAIQLPDQQNGFH</sequence>
<evidence type="ECO:0000313" key="1">
    <source>
        <dbReference type="EMBL" id="VDP05546.1"/>
    </source>
</evidence>
<proteinExistence type="predicted"/>
<dbReference type="Proteomes" id="UP000269396">
    <property type="component" value="Unassembled WGS sequence"/>
</dbReference>
<accession>A0A183NQF1</accession>
<organism evidence="1 2">
    <name type="scientific">Schistosoma mattheei</name>
    <dbReference type="NCBI Taxonomy" id="31246"/>
    <lineage>
        <taxon>Eukaryota</taxon>
        <taxon>Metazoa</taxon>
        <taxon>Spiralia</taxon>
        <taxon>Lophotrochozoa</taxon>
        <taxon>Platyhelminthes</taxon>
        <taxon>Trematoda</taxon>
        <taxon>Digenea</taxon>
        <taxon>Strigeidida</taxon>
        <taxon>Schistosomatoidea</taxon>
        <taxon>Schistosomatidae</taxon>
        <taxon>Schistosoma</taxon>
    </lineage>
</organism>
<evidence type="ECO:0000313" key="2">
    <source>
        <dbReference type="Proteomes" id="UP000269396"/>
    </source>
</evidence>
<dbReference type="AlphaFoldDB" id="A0A183NQF1"/>